<dbReference type="SUPFAM" id="SSF52172">
    <property type="entry name" value="CheY-like"/>
    <property type="match status" value="1"/>
</dbReference>
<dbReference type="PANTHER" id="PTHR37299:SF1">
    <property type="entry name" value="STAGE 0 SPORULATION PROTEIN A HOMOLOG"/>
    <property type="match status" value="1"/>
</dbReference>
<evidence type="ECO:0000313" key="5">
    <source>
        <dbReference type="Proteomes" id="UP000469523"/>
    </source>
</evidence>
<dbReference type="SMART" id="SM00850">
    <property type="entry name" value="LytTR"/>
    <property type="match status" value="1"/>
</dbReference>
<gene>
    <name evidence="4" type="ORF">FYJ83_13355</name>
</gene>
<dbReference type="Gene3D" id="3.40.50.2300">
    <property type="match status" value="1"/>
</dbReference>
<reference evidence="4 5" key="1">
    <citation type="submission" date="2019-09" db="EMBL/GenBank/DDBJ databases">
        <title>In-depth cultivation of the pig gut microbiome towards novel bacterial diversity and tailored functional studies.</title>
        <authorList>
            <person name="Wylensek D."/>
            <person name="Hitch T.C.A."/>
            <person name="Clavel T."/>
        </authorList>
    </citation>
    <scope>NUCLEOTIDE SEQUENCE [LARGE SCALE GENOMIC DNA]</scope>
    <source>
        <strain evidence="4 5">WCA3-693-APC-4?</strain>
    </source>
</reference>
<dbReference type="GO" id="GO:0000156">
    <property type="term" value="F:phosphorelay response regulator activity"/>
    <property type="evidence" value="ECO:0007669"/>
    <property type="project" value="InterPro"/>
</dbReference>
<dbReference type="InterPro" id="IPR001789">
    <property type="entry name" value="Sig_transdc_resp-reg_receiver"/>
</dbReference>
<protein>
    <submittedName>
        <fullName evidence="4">Response regulator transcription factor</fullName>
    </submittedName>
</protein>
<dbReference type="GO" id="GO:0003677">
    <property type="term" value="F:DNA binding"/>
    <property type="evidence" value="ECO:0007669"/>
    <property type="project" value="InterPro"/>
</dbReference>
<dbReference type="Gene3D" id="2.40.50.1020">
    <property type="entry name" value="LytTr DNA-binding domain"/>
    <property type="match status" value="1"/>
</dbReference>
<organism evidence="4 5">
    <name type="scientific">Tissierella pigra</name>
    <dbReference type="NCBI Taxonomy" id="2607614"/>
    <lineage>
        <taxon>Bacteria</taxon>
        <taxon>Bacillati</taxon>
        <taxon>Bacillota</taxon>
        <taxon>Tissierellia</taxon>
        <taxon>Tissierellales</taxon>
        <taxon>Tissierellaceae</taxon>
        <taxon>Tissierella</taxon>
    </lineage>
</organism>
<evidence type="ECO:0000256" key="1">
    <source>
        <dbReference type="PROSITE-ProRule" id="PRU00169"/>
    </source>
</evidence>
<feature type="domain" description="Response regulatory" evidence="2">
    <location>
        <begin position="17"/>
        <end position="137"/>
    </location>
</feature>
<keyword evidence="1" id="KW-0597">Phosphoprotein</keyword>
<dbReference type="Pfam" id="PF04397">
    <property type="entry name" value="LytTR"/>
    <property type="match status" value="1"/>
</dbReference>
<dbReference type="InterPro" id="IPR046947">
    <property type="entry name" value="LytR-like"/>
</dbReference>
<accession>A0A6N7XYB4</accession>
<evidence type="ECO:0000313" key="4">
    <source>
        <dbReference type="EMBL" id="MSU02443.1"/>
    </source>
</evidence>
<dbReference type="PROSITE" id="PS50110">
    <property type="entry name" value="RESPONSE_REGULATORY"/>
    <property type="match status" value="1"/>
</dbReference>
<dbReference type="SMART" id="SM00448">
    <property type="entry name" value="REC"/>
    <property type="match status" value="1"/>
</dbReference>
<dbReference type="InterPro" id="IPR011006">
    <property type="entry name" value="CheY-like_superfamily"/>
</dbReference>
<dbReference type="EMBL" id="VUNQ01000033">
    <property type="protein sequence ID" value="MSU02443.1"/>
    <property type="molecule type" value="Genomic_DNA"/>
</dbReference>
<sequence>MAFSWSKWLFRGDSVFKIGICEDNKKFSCELRLIIEKKFIQHNINCEIDCFYSGEEVLDNIFNLKKNYDIIFFDIELQKLNGIETARKVREANENTIFIFITYLNEKVYEALDLTIFHFIRKSHFHKEVNSVLDSLIKKLEYLTEKYSFPIDDNNIYLKLYDIIYFEVNNRTVIIHTIDNTYTSNYRSLKDIPYNLTEKYFFEIYRGIMINLNRVEDFRNNKVILSNGDTLYIARRRINSFKEEFYRYISSRREG</sequence>
<feature type="domain" description="HTH LytTR-type" evidence="3">
    <location>
        <begin position="147"/>
        <end position="247"/>
    </location>
</feature>
<dbReference type="InterPro" id="IPR007492">
    <property type="entry name" value="LytTR_DNA-bd_dom"/>
</dbReference>
<evidence type="ECO:0000259" key="3">
    <source>
        <dbReference type="PROSITE" id="PS50930"/>
    </source>
</evidence>
<comment type="caution">
    <text evidence="4">The sequence shown here is derived from an EMBL/GenBank/DDBJ whole genome shotgun (WGS) entry which is preliminary data.</text>
</comment>
<proteinExistence type="predicted"/>
<keyword evidence="5" id="KW-1185">Reference proteome</keyword>
<dbReference type="PROSITE" id="PS50930">
    <property type="entry name" value="HTH_LYTTR"/>
    <property type="match status" value="1"/>
</dbReference>
<feature type="modified residue" description="4-aspartylphosphate" evidence="1">
    <location>
        <position position="74"/>
    </location>
</feature>
<dbReference type="AlphaFoldDB" id="A0A6N7XYB4"/>
<evidence type="ECO:0000259" key="2">
    <source>
        <dbReference type="PROSITE" id="PS50110"/>
    </source>
</evidence>
<dbReference type="PANTHER" id="PTHR37299">
    <property type="entry name" value="TRANSCRIPTIONAL REGULATOR-RELATED"/>
    <property type="match status" value="1"/>
</dbReference>
<name>A0A6N7XYB4_9FIRM</name>
<dbReference type="Proteomes" id="UP000469523">
    <property type="component" value="Unassembled WGS sequence"/>
</dbReference>
<dbReference type="Pfam" id="PF00072">
    <property type="entry name" value="Response_reg"/>
    <property type="match status" value="1"/>
</dbReference>